<dbReference type="Proteomes" id="UP001595528">
    <property type="component" value="Unassembled WGS sequence"/>
</dbReference>
<dbReference type="PROSITE" id="PS51186">
    <property type="entry name" value="GNAT"/>
    <property type="match status" value="1"/>
</dbReference>
<evidence type="ECO:0000259" key="1">
    <source>
        <dbReference type="PROSITE" id="PS51186"/>
    </source>
</evidence>
<dbReference type="RefSeq" id="WP_379898514.1">
    <property type="nucleotide sequence ID" value="NZ_JBHRTR010000013.1"/>
</dbReference>
<protein>
    <submittedName>
        <fullName evidence="2">GNAT family N-acetyltransferase</fullName>
        <ecNumber evidence="2">2.3.-.-</ecNumber>
    </submittedName>
</protein>
<organism evidence="2 3">
    <name type="scientific">Marinibaculum pumilum</name>
    <dbReference type="NCBI Taxonomy" id="1766165"/>
    <lineage>
        <taxon>Bacteria</taxon>
        <taxon>Pseudomonadati</taxon>
        <taxon>Pseudomonadota</taxon>
        <taxon>Alphaproteobacteria</taxon>
        <taxon>Rhodospirillales</taxon>
        <taxon>Rhodospirillaceae</taxon>
        <taxon>Marinibaculum</taxon>
    </lineage>
</organism>
<dbReference type="PANTHER" id="PTHR43441">
    <property type="entry name" value="RIBOSOMAL-PROTEIN-SERINE ACETYLTRANSFERASE"/>
    <property type="match status" value="1"/>
</dbReference>
<dbReference type="InterPro" id="IPR051908">
    <property type="entry name" value="Ribosomal_N-acetyltransferase"/>
</dbReference>
<keyword evidence="2" id="KW-0808">Transferase</keyword>
<accession>A0ABV7KWH7</accession>
<dbReference type="InterPro" id="IPR000182">
    <property type="entry name" value="GNAT_dom"/>
</dbReference>
<evidence type="ECO:0000313" key="2">
    <source>
        <dbReference type="EMBL" id="MFC3226499.1"/>
    </source>
</evidence>
<keyword evidence="2" id="KW-0012">Acyltransferase</keyword>
<dbReference type="Gene3D" id="3.40.630.30">
    <property type="match status" value="1"/>
</dbReference>
<evidence type="ECO:0000313" key="3">
    <source>
        <dbReference type="Proteomes" id="UP001595528"/>
    </source>
</evidence>
<dbReference type="EC" id="2.3.-.-" evidence="2"/>
<dbReference type="InterPro" id="IPR016181">
    <property type="entry name" value="Acyl_CoA_acyltransferase"/>
</dbReference>
<proteinExistence type="predicted"/>
<dbReference type="PANTHER" id="PTHR43441:SF11">
    <property type="entry name" value="RIBOSOMAL-PROTEIN-SERINE ACETYLTRANSFERASE"/>
    <property type="match status" value="1"/>
</dbReference>
<name>A0ABV7KWH7_9PROT</name>
<sequence length="242" mass="26708">MASIPLLTALSGAMTPLFGLWPFRWSQSAADAPLLVGQRVELRWPRSQDHAAWACLRAESRAFLTPWEPAWPNDALTVEGFERRLRAHRRDVRDGTGYMFLVFRRDDGALLGGVSLSQVRRGAGASAEIGYWLGEAHGGRGYMSEAVQAVLRHAFETLQLRRVEAACLPSNVRSKALLVRLGFQREGLARSYLCINGRWRDHELHALLLEDWRQMPAPVPIAAGLAAASTQSNVGGGVATLR</sequence>
<feature type="domain" description="N-acetyltransferase" evidence="1">
    <location>
        <begin position="40"/>
        <end position="214"/>
    </location>
</feature>
<keyword evidence="3" id="KW-1185">Reference proteome</keyword>
<dbReference type="Pfam" id="PF13302">
    <property type="entry name" value="Acetyltransf_3"/>
    <property type="match status" value="1"/>
</dbReference>
<gene>
    <name evidence="2" type="ORF">ACFOGJ_04615</name>
</gene>
<dbReference type="SUPFAM" id="SSF55729">
    <property type="entry name" value="Acyl-CoA N-acyltransferases (Nat)"/>
    <property type="match status" value="1"/>
</dbReference>
<dbReference type="GO" id="GO:0016746">
    <property type="term" value="F:acyltransferase activity"/>
    <property type="evidence" value="ECO:0007669"/>
    <property type="project" value="UniProtKB-KW"/>
</dbReference>
<dbReference type="EMBL" id="JBHRTR010000013">
    <property type="protein sequence ID" value="MFC3226499.1"/>
    <property type="molecule type" value="Genomic_DNA"/>
</dbReference>
<comment type="caution">
    <text evidence="2">The sequence shown here is derived from an EMBL/GenBank/DDBJ whole genome shotgun (WGS) entry which is preliminary data.</text>
</comment>
<reference evidence="3" key="1">
    <citation type="journal article" date="2019" name="Int. J. Syst. Evol. Microbiol.">
        <title>The Global Catalogue of Microorganisms (GCM) 10K type strain sequencing project: providing services to taxonomists for standard genome sequencing and annotation.</title>
        <authorList>
            <consortium name="The Broad Institute Genomics Platform"/>
            <consortium name="The Broad Institute Genome Sequencing Center for Infectious Disease"/>
            <person name="Wu L."/>
            <person name="Ma J."/>
        </authorList>
    </citation>
    <scope>NUCLEOTIDE SEQUENCE [LARGE SCALE GENOMIC DNA]</scope>
    <source>
        <strain evidence="3">KCTC 42964</strain>
    </source>
</reference>